<reference evidence="1" key="1">
    <citation type="submission" date="2019-06" db="EMBL/GenBank/DDBJ databases">
        <authorList>
            <person name="Le Quere A."/>
            <person name="Colella S."/>
        </authorList>
    </citation>
    <scope>NUCLEOTIDE SEQUENCE</scope>
    <source>
        <strain evidence="1">EmedicaeMD41</strain>
    </source>
</reference>
<organism evidence="1">
    <name type="scientific">Sinorhizobium medicae</name>
    <dbReference type="NCBI Taxonomy" id="110321"/>
    <lineage>
        <taxon>Bacteria</taxon>
        <taxon>Pseudomonadati</taxon>
        <taxon>Pseudomonadota</taxon>
        <taxon>Alphaproteobacteria</taxon>
        <taxon>Hyphomicrobiales</taxon>
        <taxon>Rhizobiaceae</taxon>
        <taxon>Sinorhizobium/Ensifer group</taxon>
        <taxon>Sinorhizobium</taxon>
    </lineage>
</organism>
<sequence length="77" mass="8730">MQGYSARRLLIGRTSVAVALLKYAVVQFGPVVPLRSTVRTLNSVFRRKQRSWIQPRIQTNPQLSLPVAIRCAGRRLL</sequence>
<dbReference type="AlphaFoldDB" id="A0A508X8N6"/>
<accession>A0A508X8N6</accession>
<name>A0A508X8N6_9HYPH</name>
<dbReference type="EMBL" id="CABFNB010000170">
    <property type="protein sequence ID" value="VTZ66133.1"/>
    <property type="molecule type" value="Genomic_DNA"/>
</dbReference>
<proteinExistence type="predicted"/>
<gene>
    <name evidence="1" type="ORF">EMEDMD4_980003</name>
</gene>
<protein>
    <submittedName>
        <fullName evidence="1">Uncharacterized protein</fullName>
    </submittedName>
</protein>
<evidence type="ECO:0000313" key="1">
    <source>
        <dbReference type="EMBL" id="VTZ66133.1"/>
    </source>
</evidence>
<dbReference type="Proteomes" id="UP000507954">
    <property type="component" value="Unassembled WGS sequence"/>
</dbReference>